<protein>
    <submittedName>
        <fullName evidence="1">Uncharacterized protein</fullName>
    </submittedName>
</protein>
<gene>
    <name evidence="1" type="ORF">HELGO_WM20407</name>
</gene>
<name>A0A6S6UDX2_9BACT</name>
<dbReference type="EMBL" id="CACVAQ010000372">
    <property type="protein sequence ID" value="CAA6825956.1"/>
    <property type="molecule type" value="Genomic_DNA"/>
</dbReference>
<reference evidence="1" key="1">
    <citation type="submission" date="2020-01" db="EMBL/GenBank/DDBJ databases">
        <authorList>
            <person name="Meier V. D."/>
            <person name="Meier V D."/>
        </authorList>
    </citation>
    <scope>NUCLEOTIDE SEQUENCE</scope>
    <source>
        <strain evidence="1">HLG_WM_MAG_10</strain>
    </source>
</reference>
<dbReference type="AlphaFoldDB" id="A0A6S6UDX2"/>
<sequence>MNSNRPFLFTFLLGITLLMPSLMQAQLVNMEVTWQEFLGNQKTSNVSKLVKPEKSQPANYIKYSLMYANSYFCADNIVSADKMMREIESIGTTVQDRIPGFKERYELMKVKIKAYKDLLPIWQRFLADKSSITRKDIAAVPEAKKVCEKGTLCKFFYMTSHAYYCEANLTEARNQFENRVLKLAKTSFDPKNVEGLSEEIEMMKLVWAGIDELNPVWSKYIETDQSPGFATEIPVIGCYTVPNIKVCILRAAADFCNTGSEMLAKIKELQASMSHDVPGDVADKIAWLEAAVNKSDKGLANLNAVWAKFTPKEQLPSGATYDHVFICDRSAEVKAYLMDGLSDPCLEGQNALDSIARIRKDHKPNLDDVTTSKLKKLTNLVKNEAAEISKLNSAWEDFLPDNKLSSKAEFGYEYCDKAAVAKAYTMDGILNICERGQQRLDDLEKLTAEYSPKLDAKTTAKIDFLQKEVDRLATEAEDLKKAWEYLLANKEVSKDLEYEHEFRCNREGDVQSHLLDGFTNPCQSGQYALDEVQKVMDKHKPTLTATTQAQLDKLTARLKNEHKNLAQLNKTWEDFVPDDKLSSKLDIVFEYCDKIAQARSYIIDGTVNFCDKGEQRVKDIYKLREDYLLTLDDGTEKKLENLENKVKQRAKDLVDLGTAWDLYVATDTIMSWTEGYPLADTIVRDQIRLVDFYCDKIAQTKSWAIKGLLDPCEKGEGYLTKIRSLKSKHALSYEKDLACQIHRLEGKVYQCKYWTLVQEARRVTHLERETFGPKSAKVMYGELNSDKLPCETTVEYEPLGFIGVRYTVAPHLCQKTNLAKMGDPEYYKKIATWVDNEVLSKYCESNMRCKEDFFIYLEGHTDGYRFSGRKYDQSLDVPEGTPYTHFMGKKDGTVDTLQKATRHITRELKSNMELGIARAWTVKAQLDFMNVPITIGAYEHPETEKGGEFRKIDIELNITNLLLDFYEKTLNRLVKESGIGNRPSTGC</sequence>
<evidence type="ECO:0000313" key="1">
    <source>
        <dbReference type="EMBL" id="CAA6825956.1"/>
    </source>
</evidence>
<accession>A0A6S6UDX2</accession>
<organism evidence="1">
    <name type="scientific">uncultured Aureispira sp</name>
    <dbReference type="NCBI Taxonomy" id="1331704"/>
    <lineage>
        <taxon>Bacteria</taxon>
        <taxon>Pseudomonadati</taxon>
        <taxon>Bacteroidota</taxon>
        <taxon>Saprospiria</taxon>
        <taxon>Saprospirales</taxon>
        <taxon>Saprospiraceae</taxon>
        <taxon>Aureispira</taxon>
        <taxon>environmental samples</taxon>
    </lineage>
</organism>
<proteinExistence type="predicted"/>